<feature type="chain" id="PRO_5034112510" description="Hydrophobin" evidence="1">
    <location>
        <begin position="22"/>
        <end position="164"/>
    </location>
</feature>
<organism evidence="2 3">
    <name type="scientific">Mycena venus</name>
    <dbReference type="NCBI Taxonomy" id="2733690"/>
    <lineage>
        <taxon>Eukaryota</taxon>
        <taxon>Fungi</taxon>
        <taxon>Dikarya</taxon>
        <taxon>Basidiomycota</taxon>
        <taxon>Agaricomycotina</taxon>
        <taxon>Agaricomycetes</taxon>
        <taxon>Agaricomycetidae</taxon>
        <taxon>Agaricales</taxon>
        <taxon>Marasmiineae</taxon>
        <taxon>Mycenaceae</taxon>
        <taxon>Mycena</taxon>
    </lineage>
</organism>
<protein>
    <recommendedName>
        <fullName evidence="4">Hydrophobin</fullName>
    </recommendedName>
</protein>
<sequence length="164" mass="17162">MKPFLKLAIYAILVLVNSVAANVDLCCTAVTATNEYILDFLDYIGSTPSDLAIGCTPLESSCPLLAWTCEESFLNNTVGANCVSPGHPPVPPGSVNLCCAEVVGANYGVGNTTLDTIGYMGPRPFNVAPDCVSVDRCLLVSVACLETLANNTVGINCIRPSQES</sequence>
<dbReference type="AlphaFoldDB" id="A0A8H7D8V3"/>
<feature type="signal peptide" evidence="1">
    <location>
        <begin position="1"/>
        <end position="21"/>
    </location>
</feature>
<dbReference type="EMBL" id="JACAZI010000004">
    <property type="protein sequence ID" value="KAF7363148.1"/>
    <property type="molecule type" value="Genomic_DNA"/>
</dbReference>
<proteinExistence type="predicted"/>
<dbReference type="Proteomes" id="UP000620124">
    <property type="component" value="Unassembled WGS sequence"/>
</dbReference>
<comment type="caution">
    <text evidence="2">The sequence shown here is derived from an EMBL/GenBank/DDBJ whole genome shotgun (WGS) entry which is preliminary data.</text>
</comment>
<evidence type="ECO:0008006" key="4">
    <source>
        <dbReference type="Google" id="ProtNLM"/>
    </source>
</evidence>
<name>A0A8H7D8V3_9AGAR</name>
<reference evidence="2" key="1">
    <citation type="submission" date="2020-05" db="EMBL/GenBank/DDBJ databases">
        <title>Mycena genomes resolve the evolution of fungal bioluminescence.</title>
        <authorList>
            <person name="Tsai I.J."/>
        </authorList>
    </citation>
    <scope>NUCLEOTIDE SEQUENCE</scope>
    <source>
        <strain evidence="2">CCC161011</strain>
    </source>
</reference>
<keyword evidence="1" id="KW-0732">Signal</keyword>
<gene>
    <name evidence="2" type="ORF">MVEN_00667300</name>
</gene>
<evidence type="ECO:0000313" key="3">
    <source>
        <dbReference type="Proteomes" id="UP000620124"/>
    </source>
</evidence>
<dbReference type="OrthoDB" id="10479468at2759"/>
<evidence type="ECO:0000313" key="2">
    <source>
        <dbReference type="EMBL" id="KAF7363148.1"/>
    </source>
</evidence>
<keyword evidence="3" id="KW-1185">Reference proteome</keyword>
<evidence type="ECO:0000256" key="1">
    <source>
        <dbReference type="SAM" id="SignalP"/>
    </source>
</evidence>
<accession>A0A8H7D8V3</accession>